<feature type="region of interest" description="Disordered" evidence="13">
    <location>
        <begin position="363"/>
        <end position="386"/>
    </location>
</feature>
<gene>
    <name evidence="17" type="primary">Dnmt3</name>
</gene>
<keyword evidence="7" id="KW-0479">Metal-binding</keyword>
<dbReference type="InterPro" id="IPR000313">
    <property type="entry name" value="PWWP_dom"/>
</dbReference>
<keyword evidence="9" id="KW-0862">Zinc</keyword>
<keyword evidence="5 12" id="KW-0808">Transferase</keyword>
<dbReference type="GO" id="GO:0010468">
    <property type="term" value="P:regulation of gene expression"/>
    <property type="evidence" value="ECO:0007669"/>
    <property type="project" value="UniProtKB-ARBA"/>
</dbReference>
<evidence type="ECO:0000256" key="9">
    <source>
        <dbReference type="ARBA" id="ARBA00022833"/>
    </source>
</evidence>
<dbReference type="SUPFAM" id="SSF53335">
    <property type="entry name" value="S-adenosyl-L-methionine-dependent methyltransferases"/>
    <property type="match status" value="1"/>
</dbReference>
<feature type="compositionally biased region" description="Low complexity" evidence="13">
    <location>
        <begin position="197"/>
        <end position="222"/>
    </location>
</feature>
<dbReference type="InterPro" id="IPR001525">
    <property type="entry name" value="C5_MeTfrase"/>
</dbReference>
<evidence type="ECO:0000256" key="7">
    <source>
        <dbReference type="ARBA" id="ARBA00022723"/>
    </source>
</evidence>
<dbReference type="CDD" id="cd11725">
    <property type="entry name" value="ADDz_Dnmt3"/>
    <property type="match status" value="1"/>
</dbReference>
<evidence type="ECO:0000256" key="4">
    <source>
        <dbReference type="ARBA" id="ARBA00022603"/>
    </source>
</evidence>
<dbReference type="SMART" id="SM00293">
    <property type="entry name" value="PWWP"/>
    <property type="match status" value="1"/>
</dbReference>
<dbReference type="GO" id="GO:0003886">
    <property type="term" value="F:DNA (cytosine-5-)-methyltransferase activity"/>
    <property type="evidence" value="ECO:0007669"/>
    <property type="project" value="UniProtKB-EC"/>
</dbReference>
<dbReference type="PROSITE" id="PS50812">
    <property type="entry name" value="PWWP"/>
    <property type="match status" value="1"/>
</dbReference>
<dbReference type="InterPro" id="IPR001965">
    <property type="entry name" value="Znf_PHD"/>
</dbReference>
<protein>
    <recommendedName>
        <fullName evidence="2">DNA (cytosine-5-)-methyltransferase</fullName>
        <ecNumber evidence="2">2.1.1.37</ecNumber>
    </recommendedName>
</protein>
<feature type="domain" description="PHD-type" evidence="16">
    <location>
        <begin position="239"/>
        <end position="374"/>
    </location>
</feature>
<sequence>MELHQKTKPNRCLRRLNYDENITEENITPLTNEDVLETRKILRSQNGTSAPANSVSSTHYGRLVWAKISGSRSWPAVIVNHEDCGMRAPFLGSAFVFWFADNRVSQVPVLKIMDFAKNFKSQFSTSSQFSFNAAVLECVKEYRQQSGLEDVDSKQSLMKWAHNGFPDAINFEQNIVLCLSSKIMHCLRRIKRMQSRKSASTSSSHDSFFPTSSSSSVNSDSSSADERQNWKPKASLLKAARDGKHNIETLCIACDSIDCEIVSPHPCFEGGTCKDCQEVVEDNVRANGDEINVYCTVCGSPGEMLLCDEPECEREFCTGCVELLVSPSAVQRIKEIDPWYCFLCEPYHPDTHGLLKPRPEWQEKLAHESQTPEPSSEVIDDETPDASTFPNRPLRVLSLFDGIGTGLYVLDKLDLEVEAYYASEVDEAAKNVTSLNFGSRITFIGDVMHFTDKEITRICPIDLLIGGSPCNDLSAVNPNRKGLFDPNGTGILFFYYYRVLKTLQVLNGKNHLFWLYENVATMPRVFKTHINQFFQREPTLIDAKYFSPQSRPRYFWGNLPGMSDPIPKNLGENYNLSDYLHKIGNREALVKKINCITTNPASLKLGAGVDWPIRMNDFGDVPWTTEIEKIFGFPQHYTDVGNLSQRERQTLLGKSWSVPVIQHILKALTKYFPTKIKKKGKQDKSQVRPTVMNEDSQINPTVEDSDSRPIVEDEDLHISSVDDSDIGSTLEADDDLQIISTAEDSQIIPTAEEDSQSRPMVENEDSQMLPKLMAKKDNLLNIASAVSDNLEPFSVLRSFRKPNVTKNSNGKILMKQSIAGKLQSQTAVSAAPRLPLTLDKCIVAGKPIMDSEQVVCNHSVNNLFDVGTNFEGHDITLRGSKTIEASNLPQAATVEKIISENLENVSDSLVSRTPTTRMANKETLLNAASAAHDNLATVSALKSFRKLNTTKNRNGNILMKQLITEKSRSQIVVSDSSHLSQTLDKSTVAGKSRMDSEQAVCTRSESNLLDVKKDFEGHSTTLRKSKITEASTVSHAAKKNIISSYMHKKSNEGVKSAYRNAKDKDASSGHIFNSRHNKESSYMLRSVKEKEARSVRASTKMTRVLYSNSKIS</sequence>
<dbReference type="AlphaFoldDB" id="A0A1L1Y9T8"/>
<evidence type="ECO:0000256" key="3">
    <source>
        <dbReference type="ARBA" id="ARBA00022491"/>
    </source>
</evidence>
<proteinExistence type="evidence at transcript level"/>
<reference evidence="17" key="2">
    <citation type="submission" date="2018-03" db="EMBL/GenBank/DDBJ databases">
        <authorList>
            <person name="Keele B.F."/>
        </authorList>
    </citation>
    <scope>NUCLEOTIDE SEQUENCE</scope>
</reference>
<keyword evidence="10" id="KW-0539">Nucleus</keyword>
<dbReference type="EMBL" id="KM453738">
    <property type="protein sequence ID" value="AKK75091.2"/>
    <property type="molecule type" value="mRNA"/>
</dbReference>
<evidence type="ECO:0000256" key="11">
    <source>
        <dbReference type="PROSITE-ProRule" id="PRU00146"/>
    </source>
</evidence>
<dbReference type="SMART" id="SM00249">
    <property type="entry name" value="PHD"/>
    <property type="match status" value="1"/>
</dbReference>
<dbReference type="GO" id="GO:0005634">
    <property type="term" value="C:nucleus"/>
    <property type="evidence" value="ECO:0007669"/>
    <property type="project" value="UniProtKB-SubCell"/>
</dbReference>
<dbReference type="SUPFAM" id="SSF63748">
    <property type="entry name" value="Tudor/PWWP/MBT"/>
    <property type="match status" value="1"/>
</dbReference>
<dbReference type="PROSITE" id="PS50016">
    <property type="entry name" value="ZF_PHD_2"/>
    <property type="match status" value="1"/>
</dbReference>
<dbReference type="InterPro" id="IPR049554">
    <property type="entry name" value="DNMT3_ADD_PHD"/>
</dbReference>
<evidence type="ECO:0000259" key="15">
    <source>
        <dbReference type="PROSITE" id="PS50812"/>
    </source>
</evidence>
<dbReference type="PROSITE" id="PS51679">
    <property type="entry name" value="SAM_MT_C5"/>
    <property type="match status" value="1"/>
</dbReference>
<dbReference type="EC" id="2.1.1.37" evidence="2"/>
<feature type="domain" description="PWWP" evidence="15">
    <location>
        <begin position="60"/>
        <end position="118"/>
    </location>
</feature>
<dbReference type="InterPro" id="IPR013083">
    <property type="entry name" value="Znf_RING/FYVE/PHD"/>
</dbReference>
<dbReference type="PANTHER" id="PTHR23068">
    <property type="entry name" value="DNA CYTOSINE-5- -METHYLTRANSFERASE 3-RELATED"/>
    <property type="match status" value="1"/>
</dbReference>
<evidence type="ECO:0000256" key="6">
    <source>
        <dbReference type="ARBA" id="ARBA00022691"/>
    </source>
</evidence>
<evidence type="ECO:0000256" key="10">
    <source>
        <dbReference type="ARBA" id="ARBA00023242"/>
    </source>
</evidence>
<dbReference type="InterPro" id="IPR018117">
    <property type="entry name" value="C5_DNA_meth_AS"/>
</dbReference>
<dbReference type="PROSITE" id="PS51533">
    <property type="entry name" value="ADD"/>
    <property type="match status" value="1"/>
</dbReference>
<feature type="region of interest" description="Disordered" evidence="13">
    <location>
        <begin position="197"/>
        <end position="229"/>
    </location>
</feature>
<evidence type="ECO:0000256" key="13">
    <source>
        <dbReference type="SAM" id="MobiDB-lite"/>
    </source>
</evidence>
<dbReference type="Pfam" id="PF21255">
    <property type="entry name" value="DNMT3_ADD_GATA1-like"/>
    <property type="match status" value="1"/>
</dbReference>
<dbReference type="InterPro" id="IPR050390">
    <property type="entry name" value="C5-Methyltransferase"/>
</dbReference>
<dbReference type="InterPro" id="IPR029063">
    <property type="entry name" value="SAM-dependent_MTases_sf"/>
</dbReference>
<feature type="compositionally biased region" description="Polar residues" evidence="13">
    <location>
        <begin position="693"/>
        <end position="702"/>
    </location>
</feature>
<evidence type="ECO:0000256" key="2">
    <source>
        <dbReference type="ARBA" id="ARBA00011975"/>
    </source>
</evidence>
<keyword evidence="4 12" id="KW-0489">Methyltransferase</keyword>
<comment type="similarity">
    <text evidence="12">Belongs to the class I-like SAM-binding methyltransferase superfamily. C5-methyltransferase family.</text>
</comment>
<feature type="region of interest" description="Disordered" evidence="13">
    <location>
        <begin position="679"/>
        <end position="708"/>
    </location>
</feature>
<name>A0A1L1Y9T8_9EUCA</name>
<dbReference type="InterPro" id="IPR011011">
    <property type="entry name" value="Znf_FYVE_PHD"/>
</dbReference>
<evidence type="ECO:0000256" key="1">
    <source>
        <dbReference type="ARBA" id="ARBA00004123"/>
    </source>
</evidence>
<keyword evidence="6 12" id="KW-0949">S-adenosyl-L-methionine</keyword>
<evidence type="ECO:0000256" key="12">
    <source>
        <dbReference type="PROSITE-ProRule" id="PRU01016"/>
    </source>
</evidence>
<dbReference type="Gene3D" id="2.30.30.140">
    <property type="match status" value="1"/>
</dbReference>
<evidence type="ECO:0000256" key="8">
    <source>
        <dbReference type="ARBA" id="ARBA00022771"/>
    </source>
</evidence>
<dbReference type="PROSITE" id="PS00094">
    <property type="entry name" value="C5_MTASE_1"/>
    <property type="match status" value="1"/>
</dbReference>
<feature type="active site" evidence="12">
    <location>
        <position position="470"/>
    </location>
</feature>
<dbReference type="Pfam" id="PF00145">
    <property type="entry name" value="DNA_methylase"/>
    <property type="match status" value="1"/>
</dbReference>
<keyword evidence="8 11" id="KW-0863">Zinc-finger</keyword>
<evidence type="ECO:0000259" key="14">
    <source>
        <dbReference type="PROSITE" id="PS50016"/>
    </source>
</evidence>
<organism evidence="17">
    <name type="scientific">Procambarus virginalis</name>
    <name type="common">marbled crayfish</name>
    <dbReference type="NCBI Taxonomy" id="2065263"/>
    <lineage>
        <taxon>Eukaryota</taxon>
        <taxon>Metazoa</taxon>
        <taxon>Ecdysozoa</taxon>
        <taxon>Arthropoda</taxon>
        <taxon>Crustacea</taxon>
        <taxon>Multicrustacea</taxon>
        <taxon>Malacostraca</taxon>
        <taxon>Eumalacostraca</taxon>
        <taxon>Eucarida</taxon>
        <taxon>Decapoda</taxon>
        <taxon>Pleocyemata</taxon>
        <taxon>Astacidea</taxon>
        <taxon>Astacoidea</taxon>
        <taxon>Cambaridae</taxon>
        <taxon>Procambarus</taxon>
    </lineage>
</organism>
<dbReference type="GO" id="GO:0032259">
    <property type="term" value="P:methylation"/>
    <property type="evidence" value="ECO:0007669"/>
    <property type="project" value="UniProtKB-KW"/>
</dbReference>
<comment type="subcellular location">
    <subcellularLocation>
        <location evidence="1">Nucleus</location>
    </subcellularLocation>
</comment>
<dbReference type="PANTHER" id="PTHR23068:SF25">
    <property type="entry name" value="DNA (CYTOSINE-5)-METHYLTRANSFERASE DRM2"/>
    <property type="match status" value="1"/>
</dbReference>
<dbReference type="SUPFAM" id="SSF57903">
    <property type="entry name" value="FYVE/PHD zinc finger"/>
    <property type="match status" value="1"/>
</dbReference>
<evidence type="ECO:0000313" key="17">
    <source>
        <dbReference type="EMBL" id="AKK75091.2"/>
    </source>
</evidence>
<dbReference type="Pfam" id="PF00855">
    <property type="entry name" value="PWWP"/>
    <property type="match status" value="1"/>
</dbReference>
<dbReference type="CDD" id="cd05835">
    <property type="entry name" value="PWWP_DNMT3"/>
    <property type="match status" value="1"/>
</dbReference>
<evidence type="ECO:0000259" key="16">
    <source>
        <dbReference type="PROSITE" id="PS51533"/>
    </source>
</evidence>
<dbReference type="GO" id="GO:0008270">
    <property type="term" value="F:zinc ion binding"/>
    <property type="evidence" value="ECO:0007669"/>
    <property type="project" value="UniProtKB-KW"/>
</dbReference>
<dbReference type="Gene3D" id="3.30.40.10">
    <property type="entry name" value="Zinc/RING finger domain, C3HC4 (zinc finger)"/>
    <property type="match status" value="1"/>
</dbReference>
<reference evidence="17" key="1">
    <citation type="submission" date="2016-12" db="EMBL/GenBank/DDBJ databases">
        <title>Pattern and function of DNA methylation in a genetically uniform invasive species.</title>
        <authorList>
            <person name="Gatzmann F."/>
            <person name="Falckenhayn C."/>
            <person name="Gutekunst J."/>
            <person name="Hanna K."/>
            <person name="Raddatz G."/>
            <person name="Carneiro V.C."/>
            <person name="Lyko F."/>
        </authorList>
    </citation>
    <scope>NUCLEOTIDE SEQUENCE</scope>
</reference>
<accession>A0A1L1Y9T8</accession>
<dbReference type="InterPro" id="IPR025766">
    <property type="entry name" value="ADD"/>
</dbReference>
<dbReference type="Gene3D" id="3.40.50.150">
    <property type="entry name" value="Vaccinia Virus protein VP39"/>
    <property type="match status" value="2"/>
</dbReference>
<dbReference type="InterPro" id="IPR019787">
    <property type="entry name" value="Znf_PHD-finger"/>
</dbReference>
<evidence type="ECO:0000256" key="5">
    <source>
        <dbReference type="ARBA" id="ARBA00022679"/>
    </source>
</evidence>
<feature type="domain" description="PHD-type" evidence="14">
    <location>
        <begin position="292"/>
        <end position="347"/>
    </location>
</feature>
<keyword evidence="3" id="KW-0678">Repressor</keyword>